<dbReference type="InterPro" id="IPR006139">
    <property type="entry name" value="D-isomer_2_OHA_DH_cat_dom"/>
</dbReference>
<keyword evidence="7" id="KW-1185">Reference proteome</keyword>
<dbReference type="STRING" id="638301.HMPREF0444_0369"/>
<dbReference type="EMBL" id="ACKZ01000009">
    <property type="protein sequence ID" value="EEW37856.1"/>
    <property type="molecule type" value="Genomic_DNA"/>
</dbReference>
<accession>C8NEM4</accession>
<reference evidence="6 7" key="1">
    <citation type="submission" date="2009-08" db="EMBL/GenBank/DDBJ databases">
        <authorList>
            <person name="Muzny D."/>
            <person name="Qin X."/>
            <person name="Deng J."/>
            <person name="Jiang H."/>
            <person name="Liu Y."/>
            <person name="Qu J."/>
            <person name="Song X.-Z."/>
            <person name="Zhang L."/>
            <person name="Thornton R."/>
            <person name="Coyle M."/>
            <person name="Francisco L."/>
            <person name="Jackson L."/>
            <person name="Javaid M."/>
            <person name="Korchina V."/>
            <person name="Kovar C."/>
            <person name="Mata R."/>
            <person name="Mathew T."/>
            <person name="Ngo R."/>
            <person name="Nguyen L."/>
            <person name="Nguyen N."/>
            <person name="Okwuonu G."/>
            <person name="Ongeri F."/>
            <person name="Pham C."/>
            <person name="Simmons D."/>
            <person name="Wilczek-Boney K."/>
            <person name="Hale W."/>
            <person name="Jakkamsetti A."/>
            <person name="Pham P."/>
            <person name="Ruth R."/>
            <person name="San Lucas F."/>
            <person name="Warren J."/>
            <person name="Zhang J."/>
            <person name="Zhao Z."/>
            <person name="Zhou C."/>
            <person name="Zhu D."/>
            <person name="Lee S."/>
            <person name="Bess C."/>
            <person name="Blankenburg K."/>
            <person name="Forbes L."/>
            <person name="Fu Q."/>
            <person name="Gubbala S."/>
            <person name="Hirani K."/>
            <person name="Jayaseelan J.C."/>
            <person name="Lara F."/>
            <person name="Munidasa M."/>
            <person name="Palculict T."/>
            <person name="Patil S."/>
            <person name="Pu L.-L."/>
            <person name="Saada N."/>
            <person name="Tang L."/>
            <person name="Weissenberger G."/>
            <person name="Zhu Y."/>
            <person name="Hemphill L."/>
            <person name="Shang Y."/>
            <person name="Youmans B."/>
            <person name="Ayvaz T."/>
            <person name="Ross M."/>
            <person name="Santibanez J."/>
            <person name="Aqrawi P."/>
            <person name="Gross S."/>
            <person name="Joshi V."/>
            <person name="Fowler G."/>
            <person name="Nazareth L."/>
            <person name="Reid J."/>
            <person name="Worley K."/>
            <person name="Petrosino J."/>
            <person name="Highlander S."/>
            <person name="Gibbs R."/>
        </authorList>
    </citation>
    <scope>NUCLEOTIDE SEQUENCE [LARGE SCALE GENOMIC DNA]</scope>
    <source>
        <strain evidence="6 7">ATCC 49175</strain>
    </source>
</reference>
<evidence type="ECO:0000313" key="7">
    <source>
        <dbReference type="Proteomes" id="UP000005926"/>
    </source>
</evidence>
<sequence length="332" mass="36641">MKVLAYGVREVELPIFEQVNKKFGYELTCIPEYLNSEETARKAEGFKAVILRGNCWANKETLDIYKELGVEYVLTRTVGVNHIDAEYAKSLGMKLGYVPFYSPNAISELAVTLAMTLLRNVAYTAAKTSQQDFTVDTQMFAKEIRNCTVGVVGIGRIGLTTATLFKGLGANVLAYDAFPKEGVDHICTQVPLDELLAKSDVISIHAPYIPANGKVITKEFISKMKPGAILVNTARGELQDIDAIIEALESGHLRGVGLDVLEGESEVFFKDLRGQEIKNPAIRKLVELYPRVLLTPHMGSYTDEAVLNMVETSFENLKAYVETGSCKNDIQC</sequence>
<dbReference type="GO" id="GO:0033711">
    <property type="term" value="F:4-phosphoerythronate dehydrogenase activity"/>
    <property type="evidence" value="ECO:0007669"/>
    <property type="project" value="UniProtKB-EC"/>
</dbReference>
<dbReference type="PROSITE" id="PS00065">
    <property type="entry name" value="D_2_HYDROXYACID_DH_1"/>
    <property type="match status" value="1"/>
</dbReference>
<evidence type="ECO:0000256" key="3">
    <source>
        <dbReference type="RuleBase" id="RU003719"/>
    </source>
</evidence>
<feature type="domain" description="D-isomer specific 2-hydroxyacid dehydrogenase catalytic" evidence="4">
    <location>
        <begin position="6"/>
        <end position="330"/>
    </location>
</feature>
<keyword evidence="2" id="KW-0520">NAD</keyword>
<organism evidence="6 7">
    <name type="scientific">Granulicatella adiacens ATCC 49175</name>
    <dbReference type="NCBI Taxonomy" id="638301"/>
    <lineage>
        <taxon>Bacteria</taxon>
        <taxon>Bacillati</taxon>
        <taxon>Bacillota</taxon>
        <taxon>Bacilli</taxon>
        <taxon>Lactobacillales</taxon>
        <taxon>Carnobacteriaceae</taxon>
        <taxon>Granulicatella</taxon>
    </lineage>
</organism>
<dbReference type="Proteomes" id="UP000005926">
    <property type="component" value="Unassembled WGS sequence"/>
</dbReference>
<dbReference type="InterPro" id="IPR058205">
    <property type="entry name" value="D-LDH-like"/>
</dbReference>
<comment type="caution">
    <text evidence="6">The sequence shown here is derived from an EMBL/GenBank/DDBJ whole genome shotgun (WGS) entry which is preliminary data.</text>
</comment>
<dbReference type="InterPro" id="IPR006140">
    <property type="entry name" value="D-isomer_DH_NAD-bd"/>
</dbReference>
<comment type="similarity">
    <text evidence="1 3">Belongs to the D-isomer specific 2-hydroxyacid dehydrogenase family.</text>
</comment>
<dbReference type="PANTHER" id="PTHR43026:SF1">
    <property type="entry name" value="2-HYDROXYACID DEHYDROGENASE HOMOLOG 1-RELATED"/>
    <property type="match status" value="1"/>
</dbReference>
<dbReference type="GO" id="GO:0008720">
    <property type="term" value="F:D-lactate dehydrogenase (NAD+) activity"/>
    <property type="evidence" value="ECO:0007669"/>
    <property type="project" value="TreeGrafter"/>
</dbReference>
<dbReference type="HOGENOM" id="CLU_019796_1_1_9"/>
<evidence type="ECO:0000256" key="1">
    <source>
        <dbReference type="ARBA" id="ARBA00005854"/>
    </source>
</evidence>
<dbReference type="SUPFAM" id="SSF51735">
    <property type="entry name" value="NAD(P)-binding Rossmann-fold domains"/>
    <property type="match status" value="1"/>
</dbReference>
<keyword evidence="3 6" id="KW-0560">Oxidoreductase</keyword>
<dbReference type="Pfam" id="PF02826">
    <property type="entry name" value="2-Hacid_dh_C"/>
    <property type="match status" value="1"/>
</dbReference>
<feature type="domain" description="D-isomer specific 2-hydroxyacid dehydrogenase NAD-binding" evidence="5">
    <location>
        <begin position="112"/>
        <end position="299"/>
    </location>
</feature>
<dbReference type="AlphaFoldDB" id="C8NEM4"/>
<dbReference type="Pfam" id="PF00389">
    <property type="entry name" value="2-Hacid_dh"/>
    <property type="match status" value="1"/>
</dbReference>
<proteinExistence type="inferred from homology"/>
<dbReference type="GeneID" id="78411360"/>
<protein>
    <submittedName>
        <fullName evidence="6">4-phosphoerythronate dehydrogenase</fullName>
        <ecNumber evidence="6">1.1.1.290</ecNumber>
    </submittedName>
</protein>
<evidence type="ECO:0000259" key="5">
    <source>
        <dbReference type="Pfam" id="PF02826"/>
    </source>
</evidence>
<dbReference type="SUPFAM" id="SSF52283">
    <property type="entry name" value="Formate/glycerate dehydrogenase catalytic domain-like"/>
    <property type="match status" value="1"/>
</dbReference>
<dbReference type="InterPro" id="IPR036291">
    <property type="entry name" value="NAD(P)-bd_dom_sf"/>
</dbReference>
<dbReference type="PANTHER" id="PTHR43026">
    <property type="entry name" value="2-HYDROXYACID DEHYDROGENASE HOMOLOG 1-RELATED"/>
    <property type="match status" value="1"/>
</dbReference>
<dbReference type="RefSeq" id="WP_005605418.1">
    <property type="nucleotide sequence ID" value="NZ_CP102283.1"/>
</dbReference>
<dbReference type="GO" id="GO:0051287">
    <property type="term" value="F:NAD binding"/>
    <property type="evidence" value="ECO:0007669"/>
    <property type="project" value="InterPro"/>
</dbReference>
<evidence type="ECO:0000256" key="2">
    <source>
        <dbReference type="ARBA" id="ARBA00023027"/>
    </source>
</evidence>
<dbReference type="CDD" id="cd12184">
    <property type="entry name" value="HGDH_like"/>
    <property type="match status" value="1"/>
</dbReference>
<dbReference type="EC" id="1.1.1.290" evidence="6"/>
<evidence type="ECO:0000259" key="4">
    <source>
        <dbReference type="Pfam" id="PF00389"/>
    </source>
</evidence>
<dbReference type="InterPro" id="IPR029752">
    <property type="entry name" value="D-isomer_DH_CS1"/>
</dbReference>
<dbReference type="Gene3D" id="3.40.50.720">
    <property type="entry name" value="NAD(P)-binding Rossmann-like Domain"/>
    <property type="match status" value="2"/>
</dbReference>
<dbReference type="eggNOG" id="COG1052">
    <property type="taxonomic scope" value="Bacteria"/>
</dbReference>
<name>C8NEM4_9LACT</name>
<gene>
    <name evidence="6" type="primary">pdxB</name>
    <name evidence="6" type="ORF">HMPREF0444_0369</name>
</gene>
<evidence type="ECO:0000313" key="6">
    <source>
        <dbReference type="EMBL" id="EEW37856.1"/>
    </source>
</evidence>